<dbReference type="GO" id="GO:0061630">
    <property type="term" value="F:ubiquitin protein ligase activity"/>
    <property type="evidence" value="ECO:0007669"/>
    <property type="project" value="UniProtKB-EC"/>
</dbReference>
<evidence type="ECO:0000256" key="7">
    <source>
        <dbReference type="ARBA" id="ARBA00022771"/>
    </source>
</evidence>
<organism evidence="14">
    <name type="scientific">Mucor ambiguus</name>
    <dbReference type="NCBI Taxonomy" id="91626"/>
    <lineage>
        <taxon>Eukaryota</taxon>
        <taxon>Fungi</taxon>
        <taxon>Fungi incertae sedis</taxon>
        <taxon>Mucoromycota</taxon>
        <taxon>Mucoromycotina</taxon>
        <taxon>Mucoromycetes</taxon>
        <taxon>Mucorales</taxon>
        <taxon>Mucorineae</taxon>
        <taxon>Mucoraceae</taxon>
        <taxon>Mucor</taxon>
    </lineage>
</organism>
<dbReference type="GO" id="GO:0035861">
    <property type="term" value="C:site of double-strand break"/>
    <property type="evidence" value="ECO:0007669"/>
    <property type="project" value="TreeGrafter"/>
</dbReference>
<comment type="subcellular location">
    <subcellularLocation>
        <location evidence="2">Nucleus</location>
    </subcellularLocation>
</comment>
<sequence>MARFWTRLFGSKKKKLPVIVFDDYDQSKYLKESYMYGKHLVRVDKLQIAYCHLQQQQQKSQAPFWRFMDPFIQTWYSELERVCRTSQSALIMLNTQLEEVSNTICFIVSRSFPITQELESHGVFHLQSSPLKNRNRKSLKKAHQFIATCLDDWDSTLMGASCSTGSNDPYQDYFEKLEPQVQHEIGTYSSPRLRQCIRQVYRFKQNLQLYHFYIISQFDMLWDLGSTAMQLEPTTDVPLLQVMKSRWQQKYTHELASYNFITESFLALLKKSTPAQQDFTCAVCLCIWHEPTTLQCNHIFCRNCVQHMVCASCHKFRRKTVNRISEGLVHWIKPSPAVYCTCQTFNHLGQTAPLNKEGTCPLCRTLFSPADCVVDEELSKFIALHFPKSSQKEEDEEDIVEKRMNQQQAAKKRKSSANTDHANTRRRSQASAAKFYSKMQRWSNKWNGDYNDVREDTSQTVPPVPRIPLASTQRQVNYEMLVLARRSWMF</sequence>
<evidence type="ECO:0000256" key="9">
    <source>
        <dbReference type="ARBA" id="ARBA00022833"/>
    </source>
</evidence>
<dbReference type="GO" id="GO:0005634">
    <property type="term" value="C:nucleus"/>
    <property type="evidence" value="ECO:0007669"/>
    <property type="project" value="UniProtKB-SubCell"/>
</dbReference>
<dbReference type="InterPro" id="IPR001841">
    <property type="entry name" value="Znf_RING"/>
</dbReference>
<dbReference type="AlphaFoldDB" id="A0A0C9MRX6"/>
<evidence type="ECO:0000256" key="2">
    <source>
        <dbReference type="ARBA" id="ARBA00004123"/>
    </source>
</evidence>
<keyword evidence="9" id="KW-0862">Zinc</keyword>
<proteinExistence type="predicted"/>
<evidence type="ECO:0000256" key="3">
    <source>
        <dbReference type="ARBA" id="ARBA00012483"/>
    </source>
</evidence>
<evidence type="ECO:0000313" key="15">
    <source>
        <dbReference type="Proteomes" id="UP000053815"/>
    </source>
</evidence>
<dbReference type="GO" id="GO:0008270">
    <property type="term" value="F:zinc ion binding"/>
    <property type="evidence" value="ECO:0007669"/>
    <property type="project" value="UniProtKB-KW"/>
</dbReference>
<gene>
    <name evidence="14" type="ORF">MAM1_0072c04223</name>
</gene>
<dbReference type="SUPFAM" id="SSF57850">
    <property type="entry name" value="RING/U-box"/>
    <property type="match status" value="1"/>
</dbReference>
<evidence type="ECO:0000259" key="13">
    <source>
        <dbReference type="PROSITE" id="PS50089"/>
    </source>
</evidence>
<dbReference type="PROSITE" id="PS50089">
    <property type="entry name" value="ZF_RING_2"/>
    <property type="match status" value="1"/>
</dbReference>
<dbReference type="GO" id="GO:0006302">
    <property type="term" value="P:double-strand break repair"/>
    <property type="evidence" value="ECO:0007669"/>
    <property type="project" value="TreeGrafter"/>
</dbReference>
<dbReference type="EC" id="2.3.2.27" evidence="3"/>
<evidence type="ECO:0000256" key="8">
    <source>
        <dbReference type="ARBA" id="ARBA00022786"/>
    </source>
</evidence>
<dbReference type="PROSITE" id="PS00518">
    <property type="entry name" value="ZF_RING_1"/>
    <property type="match status" value="1"/>
</dbReference>
<name>A0A0C9MRX6_9FUNG</name>
<evidence type="ECO:0000256" key="10">
    <source>
        <dbReference type="ARBA" id="ARBA00023242"/>
    </source>
</evidence>
<comment type="catalytic activity">
    <reaction evidence="1">
        <text>S-ubiquitinyl-[E2 ubiquitin-conjugating enzyme]-L-cysteine + [acceptor protein]-L-lysine = [E2 ubiquitin-conjugating enzyme]-L-cysteine + N(6)-ubiquitinyl-[acceptor protein]-L-lysine.</text>
        <dbReference type="EC" id="2.3.2.27"/>
    </reaction>
</comment>
<dbReference type="InterPro" id="IPR013083">
    <property type="entry name" value="Znf_RING/FYVE/PHD"/>
</dbReference>
<keyword evidence="5" id="KW-0479">Metal-binding</keyword>
<feature type="region of interest" description="Disordered" evidence="12">
    <location>
        <begin position="393"/>
        <end position="431"/>
    </location>
</feature>
<keyword evidence="15" id="KW-1185">Reference proteome</keyword>
<dbReference type="Proteomes" id="UP000053815">
    <property type="component" value="Unassembled WGS sequence"/>
</dbReference>
<dbReference type="InterPro" id="IPR017907">
    <property type="entry name" value="Znf_RING_CS"/>
</dbReference>
<dbReference type="Gene3D" id="3.30.40.10">
    <property type="entry name" value="Zinc/RING finger domain, C3HC4 (zinc finger)"/>
    <property type="match status" value="1"/>
</dbReference>
<evidence type="ECO:0000256" key="12">
    <source>
        <dbReference type="SAM" id="MobiDB-lite"/>
    </source>
</evidence>
<keyword evidence="7 11" id="KW-0863">Zinc-finger</keyword>
<keyword evidence="8" id="KW-0833">Ubl conjugation pathway</keyword>
<keyword evidence="4" id="KW-0808">Transferase</keyword>
<dbReference type="SMART" id="SM00184">
    <property type="entry name" value="RING"/>
    <property type="match status" value="1"/>
</dbReference>
<evidence type="ECO:0000256" key="1">
    <source>
        <dbReference type="ARBA" id="ARBA00000900"/>
    </source>
</evidence>
<evidence type="ECO:0000256" key="11">
    <source>
        <dbReference type="PROSITE-ProRule" id="PRU00175"/>
    </source>
</evidence>
<evidence type="ECO:0000256" key="6">
    <source>
        <dbReference type="ARBA" id="ARBA00022763"/>
    </source>
</evidence>
<reference evidence="14" key="1">
    <citation type="submission" date="2014-09" db="EMBL/GenBank/DDBJ databases">
        <title>Draft genome sequence of an oleaginous Mucoromycotina fungus Mucor ambiguus NBRC6742.</title>
        <authorList>
            <person name="Takeda I."/>
            <person name="Yamane N."/>
            <person name="Morita T."/>
            <person name="Tamano K."/>
            <person name="Machida M."/>
            <person name="Baker S."/>
            <person name="Koike H."/>
        </authorList>
    </citation>
    <scope>NUCLEOTIDE SEQUENCE</scope>
    <source>
        <strain evidence="14">NBRC 6742</strain>
    </source>
</reference>
<evidence type="ECO:0000256" key="4">
    <source>
        <dbReference type="ARBA" id="ARBA00022679"/>
    </source>
</evidence>
<protein>
    <recommendedName>
        <fullName evidence="3">RING-type E3 ubiquitin transferase</fullName>
        <ecNumber evidence="3">2.3.2.27</ecNumber>
    </recommendedName>
</protein>
<keyword evidence="10" id="KW-0539">Nucleus</keyword>
<dbReference type="OrthoDB" id="2358609at2759"/>
<keyword evidence="6" id="KW-0227">DNA damage</keyword>
<dbReference type="PANTHER" id="PTHR23328:SF0">
    <property type="entry name" value="RING-TYPE DOMAIN-CONTAINING PROTEIN"/>
    <property type="match status" value="1"/>
</dbReference>
<evidence type="ECO:0000313" key="14">
    <source>
        <dbReference type="EMBL" id="GAN04758.1"/>
    </source>
</evidence>
<dbReference type="GO" id="GO:0031491">
    <property type="term" value="F:nucleosome binding"/>
    <property type="evidence" value="ECO:0007669"/>
    <property type="project" value="TreeGrafter"/>
</dbReference>
<dbReference type="EMBL" id="DF836361">
    <property type="protein sequence ID" value="GAN04758.1"/>
    <property type="molecule type" value="Genomic_DNA"/>
</dbReference>
<dbReference type="PANTHER" id="PTHR23328">
    <property type="entry name" value="RING-TYPE DOMAIN-CONTAINING PROTEIN"/>
    <property type="match status" value="1"/>
</dbReference>
<accession>A0A0C9MRX6</accession>
<feature type="domain" description="RING-type" evidence="13">
    <location>
        <begin position="281"/>
        <end position="317"/>
    </location>
</feature>
<dbReference type="InterPro" id="IPR051657">
    <property type="entry name" value="RNF168/RNF169_E3_ubiq-ligase"/>
</dbReference>
<evidence type="ECO:0000256" key="5">
    <source>
        <dbReference type="ARBA" id="ARBA00022723"/>
    </source>
</evidence>